<reference evidence="2" key="1">
    <citation type="submission" date="2022-03" db="EMBL/GenBank/DDBJ databases">
        <title>Draft genome sequence of Aduncisulcus paluster, a free-living microaerophilic Fornicata.</title>
        <authorList>
            <person name="Yuyama I."/>
            <person name="Kume K."/>
            <person name="Tamura T."/>
            <person name="Inagaki Y."/>
            <person name="Hashimoto T."/>
        </authorList>
    </citation>
    <scope>NUCLEOTIDE SEQUENCE</scope>
    <source>
        <strain evidence="2">NY0171</strain>
    </source>
</reference>
<keyword evidence="3" id="KW-1185">Reference proteome</keyword>
<comment type="caution">
    <text evidence="2">The sequence shown here is derived from an EMBL/GenBank/DDBJ whole genome shotgun (WGS) entry which is preliminary data.</text>
</comment>
<evidence type="ECO:0000313" key="3">
    <source>
        <dbReference type="Proteomes" id="UP001057375"/>
    </source>
</evidence>
<evidence type="ECO:0000256" key="1">
    <source>
        <dbReference type="SAM" id="MobiDB-lite"/>
    </source>
</evidence>
<dbReference type="Proteomes" id="UP001057375">
    <property type="component" value="Unassembled WGS sequence"/>
</dbReference>
<sequence length="867" mass="99365">MDPENAKYLRVMSRLIDSLLFIEGPRKQFKKADFRSYVTLDDSDFKAKFSIDSLIWQVNDQFKKLGYELATAIDTGAMYLESKLSPDERFHYDTVLSGIDEDTTCLPSKSALSPDYVFKSLPVPTRSFEMMQYSNDEDILKGTDELRGVLALFMLQFNLRGGSCTAMDLADSFARITPPTLFRSQQYATMNGIDTLESSSIPVHGEEVDPSLKVDMIEEWLKIVFYLKKRGFLLEHPHTKGKKLDREHDRKFVLAKRSYQFIDVRGLFTLSELSAASTSKLSTTRSQLLKGGIRECLKGMPDIQDHVEKSSRLLMKESSNALKVLSSKSGSKTKKTDKKKKDSHISCSLSKFIAIIYLIYADLTKKKILVNLGREMSTTASSTPHYDSYLEASRMAKQLKQKFRSSDGARSSLEGKAVPIDTRRLNNAYSLQLQRECEVEPVTWLPRRSVSVSASKRSYERGRRHFGRDDGVFRPYDTRYDFNIVTGIDLHELAPVAPKFRPNPTPKVSPPQPRKYPGKRPDKLFAEICHEEDPIKVAKERELTLQKAALQMRKVDKYNPVLQRYMFKDDEKKHIDDEFRKQALRKSMTHLPPNLQRSDGRIYDIVSGKRWEVLGGVSGKQMMKETEEYVSCPEVKESSLSQSHHDEKKHIDDEFRKQALRKSMTHLPPNLQRSDGRIYDIVSGKRWEVLGGVRGKQMMKETEEYVSCPEVKESSLSQSHRLSSKLDSSLLKPIEKTPFKIPEGAPYRKHIILDSKSKDNLEGMIIAKQNRDLISKSRQSASGFIHQSDMRKSNFQASQLAQTRKMARIDPARFAVERERGYDIVTGSVKREKGRILKTRLKPLGTMRRLTAWERLQNSSLSLKNKK</sequence>
<feature type="region of interest" description="Disordered" evidence="1">
    <location>
        <begin position="496"/>
        <end position="519"/>
    </location>
</feature>
<gene>
    <name evidence="2" type="ORF">ADUPG1_006911</name>
</gene>
<organism evidence="2 3">
    <name type="scientific">Aduncisulcus paluster</name>
    <dbReference type="NCBI Taxonomy" id="2918883"/>
    <lineage>
        <taxon>Eukaryota</taxon>
        <taxon>Metamonada</taxon>
        <taxon>Carpediemonas-like organisms</taxon>
        <taxon>Aduncisulcus</taxon>
    </lineage>
</organism>
<evidence type="ECO:0000313" key="2">
    <source>
        <dbReference type="EMBL" id="GKT32859.1"/>
    </source>
</evidence>
<protein>
    <submittedName>
        <fullName evidence="2">Uncharacterized protein</fullName>
    </submittedName>
</protein>
<dbReference type="EMBL" id="BQXS01010074">
    <property type="protein sequence ID" value="GKT32859.1"/>
    <property type="molecule type" value="Genomic_DNA"/>
</dbReference>
<proteinExistence type="predicted"/>
<feature type="compositionally biased region" description="Pro residues" evidence="1">
    <location>
        <begin position="501"/>
        <end position="514"/>
    </location>
</feature>
<accession>A0ABQ5KMZ5</accession>
<name>A0ABQ5KMZ5_9EUKA</name>